<protein>
    <submittedName>
        <fullName evidence="9">Choline-glycine betaine transporter</fullName>
    </submittedName>
</protein>
<evidence type="ECO:0000313" key="9">
    <source>
        <dbReference type="EMBL" id="MBB4658755.1"/>
    </source>
</evidence>
<keyword evidence="3" id="KW-0813">Transport</keyword>
<feature type="transmembrane region" description="Helical" evidence="8">
    <location>
        <begin position="218"/>
        <end position="236"/>
    </location>
</feature>
<evidence type="ECO:0000256" key="3">
    <source>
        <dbReference type="ARBA" id="ARBA00022448"/>
    </source>
</evidence>
<reference evidence="9 10" key="1">
    <citation type="submission" date="2020-08" db="EMBL/GenBank/DDBJ databases">
        <title>Genomic Encyclopedia of Type Strains, Phase IV (KMG-IV): sequencing the most valuable type-strain genomes for metagenomic binning, comparative biology and taxonomic classification.</title>
        <authorList>
            <person name="Goeker M."/>
        </authorList>
    </citation>
    <scope>NUCLEOTIDE SEQUENCE [LARGE SCALE GENOMIC DNA]</scope>
    <source>
        <strain evidence="9 10">DSM 102850</strain>
    </source>
</reference>
<dbReference type="Pfam" id="PF02028">
    <property type="entry name" value="BCCT"/>
    <property type="match status" value="1"/>
</dbReference>
<dbReference type="GO" id="GO:0005886">
    <property type="term" value="C:plasma membrane"/>
    <property type="evidence" value="ECO:0007669"/>
    <property type="project" value="UniProtKB-SubCell"/>
</dbReference>
<feature type="transmembrane region" description="Helical" evidence="8">
    <location>
        <begin position="86"/>
        <end position="107"/>
    </location>
</feature>
<proteinExistence type="inferred from homology"/>
<feature type="transmembrane region" description="Helical" evidence="8">
    <location>
        <begin position="457"/>
        <end position="479"/>
    </location>
</feature>
<comment type="subcellular location">
    <subcellularLocation>
        <location evidence="1">Cell membrane</location>
        <topology evidence="1">Multi-pass membrane protein</topology>
    </subcellularLocation>
</comment>
<keyword evidence="10" id="KW-1185">Reference proteome</keyword>
<keyword evidence="6 8" id="KW-1133">Transmembrane helix</keyword>
<evidence type="ECO:0000256" key="5">
    <source>
        <dbReference type="ARBA" id="ARBA00022692"/>
    </source>
</evidence>
<evidence type="ECO:0000256" key="2">
    <source>
        <dbReference type="ARBA" id="ARBA00005658"/>
    </source>
</evidence>
<dbReference type="RefSeq" id="WP_183816935.1">
    <property type="nucleotide sequence ID" value="NZ_JACHOB010000002.1"/>
</dbReference>
<evidence type="ECO:0000256" key="8">
    <source>
        <dbReference type="SAM" id="Phobius"/>
    </source>
</evidence>
<comment type="similarity">
    <text evidence="2">Belongs to the BCCT transporter (TC 2.A.15) family.</text>
</comment>
<keyword evidence="4" id="KW-1003">Cell membrane</keyword>
<evidence type="ECO:0000256" key="6">
    <source>
        <dbReference type="ARBA" id="ARBA00022989"/>
    </source>
</evidence>
<dbReference type="AlphaFoldDB" id="A0A840I345"/>
<feature type="transmembrane region" description="Helical" evidence="8">
    <location>
        <begin position="49"/>
        <end position="66"/>
    </location>
</feature>
<dbReference type="InterPro" id="IPR000060">
    <property type="entry name" value="BCCT_transptr"/>
</dbReference>
<feature type="transmembrane region" description="Helical" evidence="8">
    <location>
        <begin position="433"/>
        <end position="451"/>
    </location>
</feature>
<dbReference type="PANTHER" id="PTHR30047:SF7">
    <property type="entry name" value="HIGH-AFFINITY CHOLINE TRANSPORT PROTEIN"/>
    <property type="match status" value="1"/>
</dbReference>
<evidence type="ECO:0000256" key="7">
    <source>
        <dbReference type="ARBA" id="ARBA00023136"/>
    </source>
</evidence>
<feature type="transmembrane region" description="Helical" evidence="8">
    <location>
        <begin position="335"/>
        <end position="360"/>
    </location>
</feature>
<gene>
    <name evidence="9" type="ORF">GGQ59_001269</name>
</gene>
<dbReference type="EMBL" id="JACHOB010000002">
    <property type="protein sequence ID" value="MBB4658755.1"/>
    <property type="molecule type" value="Genomic_DNA"/>
</dbReference>
<feature type="transmembrane region" description="Helical" evidence="8">
    <location>
        <begin position="243"/>
        <end position="263"/>
    </location>
</feature>
<evidence type="ECO:0000256" key="4">
    <source>
        <dbReference type="ARBA" id="ARBA00022475"/>
    </source>
</evidence>
<feature type="transmembrane region" description="Helical" evidence="8">
    <location>
        <begin position="140"/>
        <end position="159"/>
    </location>
</feature>
<evidence type="ECO:0000313" key="10">
    <source>
        <dbReference type="Proteomes" id="UP000563524"/>
    </source>
</evidence>
<keyword evidence="5 8" id="KW-0812">Transmembrane</keyword>
<dbReference type="Proteomes" id="UP000563524">
    <property type="component" value="Unassembled WGS sequence"/>
</dbReference>
<comment type="caution">
    <text evidence="9">The sequence shown here is derived from an EMBL/GenBank/DDBJ whole genome shotgun (WGS) entry which is preliminary data.</text>
</comment>
<keyword evidence="7 8" id="KW-0472">Membrane</keyword>
<organism evidence="9 10">
    <name type="scientific">Parvularcula dongshanensis</name>
    <dbReference type="NCBI Taxonomy" id="1173995"/>
    <lineage>
        <taxon>Bacteria</taxon>
        <taxon>Pseudomonadati</taxon>
        <taxon>Pseudomonadota</taxon>
        <taxon>Alphaproteobacteria</taxon>
        <taxon>Parvularculales</taxon>
        <taxon>Parvularculaceae</taxon>
        <taxon>Parvularcula</taxon>
    </lineage>
</organism>
<evidence type="ECO:0000256" key="1">
    <source>
        <dbReference type="ARBA" id="ARBA00004651"/>
    </source>
</evidence>
<accession>A0A840I345</accession>
<dbReference type="GO" id="GO:0022857">
    <property type="term" value="F:transmembrane transporter activity"/>
    <property type="evidence" value="ECO:0007669"/>
    <property type="project" value="InterPro"/>
</dbReference>
<name>A0A840I345_9PROT</name>
<dbReference type="PANTHER" id="PTHR30047">
    <property type="entry name" value="HIGH-AFFINITY CHOLINE TRANSPORT PROTEIN-RELATED"/>
    <property type="match status" value="1"/>
</dbReference>
<feature type="transmembrane region" description="Helical" evidence="8">
    <location>
        <begin position="309"/>
        <end position="328"/>
    </location>
</feature>
<feature type="transmembrane region" description="Helical" evidence="8">
    <location>
        <begin position="179"/>
        <end position="198"/>
    </location>
</feature>
<sequence length="491" mass="51517">MHRRGSAARRWAPHLAVGVVAFGFVLAPGEGAAVLQAAARWFLRRFDWLTLWGATACLLLCALMLLPPWGGRRIGGADARPEFRTLTWLSMLFAAGMGAGLVFWGAAEPLIHAGSPPPGSVIGGNPTAQAHALTQFHWSLHAWAIYAVAALAVALATKAGEAPLPSAPFEAAPRRARRLLDWTALVAVLFGLVASLGQGLFQMSAGAGFILGTPPGRATQLVLLLVLLAAYGTSAASGLRRGIAVLSLVNVALALLLLVFVLATGPTATLLETVGKAGRAYVEALPELSVRLRPEGAGRAWTREWSLTYFLWWVAWTPFVGVFVARISRGRTVRAFVTGVVLVPALATLLWFGVFGGAALEVQASGAELGVADFSTAPRATYALLGHYPLAALTQAVTLLLVFLFLVTSADSGAYVLGLLSRGGGEPPIAERLYWGVVLAAMTGAAIWSAGGQAVTRAMAVTGAIPLVFLLGAQAVTIVRRKEKGTPKRPF</sequence>
<feature type="transmembrane region" description="Helical" evidence="8">
    <location>
        <begin position="396"/>
        <end position="421"/>
    </location>
</feature>